<evidence type="ECO:0000313" key="2">
    <source>
        <dbReference type="Proteomes" id="UP000602050"/>
    </source>
</evidence>
<accession>A0A8J2TSU0</accession>
<comment type="caution">
    <text evidence="1">The sequence shown here is derived from an EMBL/GenBank/DDBJ whole genome shotgun (WGS) entry which is preliminary data.</text>
</comment>
<dbReference type="Proteomes" id="UP000602050">
    <property type="component" value="Unassembled WGS sequence"/>
</dbReference>
<name>A0A8J2TSU0_9BACI</name>
<protein>
    <recommendedName>
        <fullName evidence="3">DUF2357 domain-containing protein</fullName>
    </recommendedName>
</protein>
<gene>
    <name evidence="1" type="ORF">GCM10010978_27140</name>
</gene>
<reference evidence="1" key="2">
    <citation type="submission" date="2020-09" db="EMBL/GenBank/DDBJ databases">
        <authorList>
            <person name="Sun Q."/>
            <person name="Zhou Y."/>
        </authorList>
    </citation>
    <scope>NUCLEOTIDE SEQUENCE</scope>
    <source>
        <strain evidence="1">CGMCC 1.12360</strain>
    </source>
</reference>
<evidence type="ECO:0000313" key="1">
    <source>
        <dbReference type="EMBL" id="GFZ85641.1"/>
    </source>
</evidence>
<dbReference type="EMBL" id="BMEV01000063">
    <property type="protein sequence ID" value="GFZ85641.1"/>
    <property type="molecule type" value="Genomic_DNA"/>
</dbReference>
<dbReference type="AlphaFoldDB" id="A0A8J2TSU0"/>
<evidence type="ECO:0008006" key="3">
    <source>
        <dbReference type="Google" id="ProtNLM"/>
    </source>
</evidence>
<dbReference type="RefSeq" id="WP_188392962.1">
    <property type="nucleotide sequence ID" value="NZ_BMEV01000063.1"/>
</dbReference>
<keyword evidence="2" id="KW-1185">Reference proteome</keyword>
<reference evidence="1" key="1">
    <citation type="journal article" date="2014" name="Int. J. Syst. Evol. Microbiol.">
        <title>Complete genome sequence of Corynebacterium casei LMG S-19264T (=DSM 44701T), isolated from a smear-ripened cheese.</title>
        <authorList>
            <consortium name="US DOE Joint Genome Institute (JGI-PGF)"/>
            <person name="Walter F."/>
            <person name="Albersmeier A."/>
            <person name="Kalinowski J."/>
            <person name="Ruckert C."/>
        </authorList>
    </citation>
    <scope>NUCLEOTIDE SEQUENCE</scope>
    <source>
        <strain evidence="1">CGMCC 1.12360</strain>
    </source>
</reference>
<organism evidence="1 2">
    <name type="scientific">Compostibacillus humi</name>
    <dbReference type="NCBI Taxonomy" id="1245525"/>
    <lineage>
        <taxon>Bacteria</taxon>
        <taxon>Bacillati</taxon>
        <taxon>Bacillota</taxon>
        <taxon>Bacilli</taxon>
        <taxon>Bacillales</taxon>
        <taxon>Bacillaceae</taxon>
        <taxon>Compostibacillus</taxon>
    </lineage>
</organism>
<sequence length="597" mass="71050">MVLQTDACISLDRMHILMYFQTQYQQIEIRKLSKTKQADALMETAVSITENQEISLIVEVEDSPVLLDLPDFKETIKIGPYSRSAFSLYAYNSKQQFPWTPGLLIYSVMIANENYYGLIRIEPKNISDSEFSIMHQYLEEKLQGITRNYTSERKQWYESPVQDLRKTDTQMVDWFLSRSKQLINALQLIERNHISTYKNIYVMENTPKHTDIRSIRLRNSPKGAKFGGTKFFNRKKIPSFDSPENGYVKYCSLELLRELKQEVQKLKTIICEKIVPFEQQQLKRSYPLPYQSFQRGIEQNEQNNISFERKIQSRELLEKVRQTEFALNYLSQLMHNPFWVQIKAAALKRSGTIADRNYVLFNRYLRQFHELQKINRQKQAEKNEDHILHPTSKLYEYYTFFKLIDIFELLDFRITDLESVSNDAIHPFSNVVFIRDNLKIVVTYDEEVKYGAQEAIQTGNYFFSRSSKRRPDIRVDLYQYDQTSDAHLYQSSVILEIKYRPLNNFYSETSFTPEMEQLNQYHMIKYYCPVRKEYFNEVKDVICVHPNIQDNDLFHTEVGIFVTLRPSVEERFTSCMKERLQCWLQRSAQFQPVLQEI</sequence>
<proteinExistence type="predicted"/>